<reference evidence="1 2" key="1">
    <citation type="submission" date="2018-10" db="EMBL/GenBank/DDBJ databases">
        <title>Genome sequencing of Mucilaginibacter sp. HYN0043.</title>
        <authorList>
            <person name="Kim M."/>
            <person name="Yi H."/>
        </authorList>
    </citation>
    <scope>NUCLEOTIDE SEQUENCE [LARGE SCALE GENOMIC DNA]</scope>
    <source>
        <strain evidence="1 2">HYN0043</strain>
    </source>
</reference>
<dbReference type="Proteomes" id="UP000270046">
    <property type="component" value="Chromosome"/>
</dbReference>
<dbReference type="OrthoDB" id="1118857at2"/>
<name>A0A494VXP3_9SPHI</name>
<gene>
    <name evidence="1" type="ORF">HYN43_028005</name>
</gene>
<organism evidence="1 2">
    <name type="scientific">Mucilaginibacter celer</name>
    <dbReference type="NCBI Taxonomy" id="2305508"/>
    <lineage>
        <taxon>Bacteria</taxon>
        <taxon>Pseudomonadati</taxon>
        <taxon>Bacteroidota</taxon>
        <taxon>Sphingobacteriia</taxon>
        <taxon>Sphingobacteriales</taxon>
        <taxon>Sphingobacteriaceae</taxon>
        <taxon>Mucilaginibacter</taxon>
    </lineage>
</organism>
<accession>A0A494VXP3</accession>
<proteinExistence type="predicted"/>
<evidence type="ECO:0000313" key="1">
    <source>
        <dbReference type="EMBL" id="AYL98881.1"/>
    </source>
</evidence>
<evidence type="ECO:0008006" key="3">
    <source>
        <dbReference type="Google" id="ProtNLM"/>
    </source>
</evidence>
<dbReference type="AlphaFoldDB" id="A0A494VXP3"/>
<dbReference type="InterPro" id="IPR008969">
    <property type="entry name" value="CarboxyPept-like_regulatory"/>
</dbReference>
<dbReference type="SUPFAM" id="SSF49464">
    <property type="entry name" value="Carboxypeptidase regulatory domain-like"/>
    <property type="match status" value="1"/>
</dbReference>
<sequence length="273" mass="31539">MTGLFYAPTGRLLQGFVICLIEDFKIVKLKTVGIENKFILQHKLTTMKYRYLILSAILFFTCAARAQNVVKGSVNEAGRSTKLSNVFVRDNQNRQMTITDNKGAFSIRTETGHTLIFSSPGYVSDTLYVTDFTPKKIELVTQTIALKQVNISAKRESFDAHKEYPEVYTRSKVYPLSPTSWFSKEARDARRLKKYFKREEEERHIDEVFNMNYVQSIIPLRGQELENFMTIYRPSYDFIKDNNGASLAVYINDSYKKYQALPAEKRSLPALKE</sequence>
<dbReference type="EMBL" id="CP032869">
    <property type="protein sequence ID" value="AYL98881.1"/>
    <property type="molecule type" value="Genomic_DNA"/>
</dbReference>
<dbReference type="KEGG" id="muh:HYN43_028005"/>
<protein>
    <recommendedName>
        <fullName evidence="3">Carboxypeptidase-like regulatory domain-containing protein</fullName>
    </recommendedName>
</protein>
<keyword evidence="2" id="KW-1185">Reference proteome</keyword>
<evidence type="ECO:0000313" key="2">
    <source>
        <dbReference type="Proteomes" id="UP000270046"/>
    </source>
</evidence>